<reference evidence="2" key="1">
    <citation type="journal article" date="2015" name="Virulence">
        <title>Characterization of unstable pEntYN10 from enterotoxigenic Escherichia coli (ETEC) O169:H41.</title>
        <authorList>
            <person name="Ban E."/>
            <person name="Yoshida Y."/>
            <person name="Wakushima M."/>
            <person name="Wajima T."/>
            <person name="Hamabata T."/>
            <person name="Ichikawa N."/>
            <person name="Abe H."/>
            <person name="Horiguchi Y."/>
            <person name="Hara-Kudo Y."/>
            <person name="Kage-Nakadai E."/>
            <person name="Yamamoto T."/>
            <person name="Wada T."/>
            <person name="Nishikawa Y."/>
        </authorList>
    </citation>
    <scope>NUCLEOTIDE SEQUENCE</scope>
    <source>
        <strain evidence="2">O169:H41</strain>
        <plasmid evidence="2">pEntYN10</plasmid>
    </source>
</reference>
<feature type="compositionally biased region" description="Basic and acidic residues" evidence="1">
    <location>
        <begin position="144"/>
        <end position="167"/>
    </location>
</feature>
<dbReference type="EMBL" id="AP014654">
    <property type="protein sequence ID" value="BAT57099.1"/>
    <property type="molecule type" value="Genomic_DNA"/>
</dbReference>
<dbReference type="AlphaFoldDB" id="A0A0S3PMY9"/>
<sequence>MLSTLQLVATPAAPAAQALADALLVIKDMYKKQLRKVPATAPLEFVPESWRKVVITPTGIDRQYYECCALSELKGALRSGDIWVKGSRRYKNFDDYLIPEKDFDKLSPALPLPVSADYHKYITNRMILLQSGETAVTGRSGVHHNGDREKNGDANHLERDVSEVTEG</sequence>
<proteinExistence type="predicted"/>
<keyword evidence="2" id="KW-0614">Plasmid</keyword>
<evidence type="ECO:0000313" key="2">
    <source>
        <dbReference type="EMBL" id="BAT57099.1"/>
    </source>
</evidence>
<protein>
    <submittedName>
        <fullName evidence="2">Transposase</fullName>
    </submittedName>
</protein>
<accession>A0A0S3PMY9</accession>
<geneLocation type="plasmid" evidence="2">
    <name>pEntYN10</name>
</geneLocation>
<feature type="region of interest" description="Disordered" evidence="1">
    <location>
        <begin position="138"/>
        <end position="167"/>
    </location>
</feature>
<evidence type="ECO:0000256" key="1">
    <source>
        <dbReference type="SAM" id="MobiDB-lite"/>
    </source>
</evidence>
<organism evidence="2">
    <name type="scientific">Escherichia coli O169:H41</name>
    <dbReference type="NCBI Taxonomy" id="1446701"/>
    <lineage>
        <taxon>Bacteria</taxon>
        <taxon>Pseudomonadati</taxon>
        <taxon>Pseudomonadota</taxon>
        <taxon>Gammaproteobacteria</taxon>
        <taxon>Enterobacterales</taxon>
        <taxon>Enterobacteriaceae</taxon>
        <taxon>Escherichia</taxon>
    </lineage>
</organism>
<name>A0A0S3PMY9_ECOLX</name>